<name>A0A1M5PYD8_9BRAD</name>
<dbReference type="SUPFAM" id="SSF52540">
    <property type="entry name" value="P-loop containing nucleoside triphosphate hydrolases"/>
    <property type="match status" value="1"/>
</dbReference>
<proteinExistence type="predicted"/>
<evidence type="ECO:0008006" key="3">
    <source>
        <dbReference type="Google" id="ProtNLM"/>
    </source>
</evidence>
<evidence type="ECO:0000313" key="2">
    <source>
        <dbReference type="Proteomes" id="UP000189796"/>
    </source>
</evidence>
<sequence>MTVVGLAGFAQSGKTTAALYLEKKYGIRRKHIAEPLRAMLAVLLQANGMSSDMITRYLVGDLKEQLIPELGVTSRYAQITIGTEWGRKLIGEDIWANTWERGIADVESVMNDSVRFPNEAEAIRRRGGIVIMIKRPGTKPAKFKWGKIGEFLYDKFGLMWGVHPSERIDLIRPDFIIHNDASIEEMYADLDQAMRIHLNKMVDTNFVGSAKRTKAAALLPLAYSPGL</sequence>
<protein>
    <recommendedName>
        <fullName evidence="3">Deoxynucleotide monophosphate kinase</fullName>
    </recommendedName>
</protein>
<organism evidence="1 2">
    <name type="scientific">Bradyrhizobium erythrophlei</name>
    <dbReference type="NCBI Taxonomy" id="1437360"/>
    <lineage>
        <taxon>Bacteria</taxon>
        <taxon>Pseudomonadati</taxon>
        <taxon>Pseudomonadota</taxon>
        <taxon>Alphaproteobacteria</taxon>
        <taxon>Hyphomicrobiales</taxon>
        <taxon>Nitrobacteraceae</taxon>
        <taxon>Bradyrhizobium</taxon>
    </lineage>
</organism>
<reference evidence="1 2" key="1">
    <citation type="submission" date="2016-11" db="EMBL/GenBank/DDBJ databases">
        <authorList>
            <person name="Jaros S."/>
            <person name="Januszkiewicz K."/>
            <person name="Wedrychowicz H."/>
        </authorList>
    </citation>
    <scope>NUCLEOTIDE SEQUENCE [LARGE SCALE GENOMIC DNA]</scope>
    <source>
        <strain evidence="1 2">GAS138</strain>
    </source>
</reference>
<dbReference type="InterPro" id="IPR027417">
    <property type="entry name" value="P-loop_NTPase"/>
</dbReference>
<dbReference type="AlphaFoldDB" id="A0A1M5PYD8"/>
<dbReference type="Proteomes" id="UP000189796">
    <property type="component" value="Chromosome I"/>
</dbReference>
<gene>
    <name evidence="1" type="ORF">SAMN05443248_3568</name>
</gene>
<accession>A0A1M5PYD8</accession>
<dbReference type="EMBL" id="LT670817">
    <property type="protein sequence ID" value="SHH06844.1"/>
    <property type="molecule type" value="Genomic_DNA"/>
</dbReference>
<evidence type="ECO:0000313" key="1">
    <source>
        <dbReference type="EMBL" id="SHH06844.1"/>
    </source>
</evidence>
<dbReference type="Gene3D" id="3.40.50.300">
    <property type="entry name" value="P-loop containing nucleotide triphosphate hydrolases"/>
    <property type="match status" value="1"/>
</dbReference>